<dbReference type="RefSeq" id="WP_034495890.1">
    <property type="nucleotide sequence ID" value="NZ_JMPI01000030.1"/>
</dbReference>
<dbReference type="PROSITE" id="PS50932">
    <property type="entry name" value="HTH_LACI_2"/>
    <property type="match status" value="1"/>
</dbReference>
<evidence type="ECO:0000256" key="3">
    <source>
        <dbReference type="ARBA" id="ARBA00023163"/>
    </source>
</evidence>
<dbReference type="PROSITE" id="PS00356">
    <property type="entry name" value="HTH_LACI_1"/>
    <property type="match status" value="1"/>
</dbReference>
<accession>A0A085GCK8</accession>
<keyword evidence="3" id="KW-0804">Transcription</keyword>
<dbReference type="CDD" id="cd01544">
    <property type="entry name" value="PBP1_GalR"/>
    <property type="match status" value="1"/>
</dbReference>
<protein>
    <submittedName>
        <fullName evidence="5">Evolved beta-D-galactosidase transcriptional repressor</fullName>
    </submittedName>
</protein>
<dbReference type="InterPro" id="IPR000843">
    <property type="entry name" value="HTH_LacI"/>
</dbReference>
<dbReference type="GO" id="GO:0003700">
    <property type="term" value="F:DNA-binding transcription factor activity"/>
    <property type="evidence" value="ECO:0007669"/>
    <property type="project" value="TreeGrafter"/>
</dbReference>
<keyword evidence="1" id="KW-0805">Transcription regulation</keyword>
<dbReference type="Gene3D" id="1.10.260.40">
    <property type="entry name" value="lambda repressor-like DNA-binding domains"/>
    <property type="match status" value="1"/>
</dbReference>
<gene>
    <name evidence="5" type="ORF">GBAG_2237</name>
</gene>
<name>A0A085GCK8_9ENTR</name>
<dbReference type="CDD" id="cd01392">
    <property type="entry name" value="HTH_LacI"/>
    <property type="match status" value="1"/>
</dbReference>
<dbReference type="SMART" id="SM00354">
    <property type="entry name" value="HTH_LACI"/>
    <property type="match status" value="1"/>
</dbReference>
<dbReference type="InterPro" id="IPR010982">
    <property type="entry name" value="Lambda_DNA-bd_dom_sf"/>
</dbReference>
<dbReference type="Gene3D" id="3.40.50.2300">
    <property type="match status" value="2"/>
</dbReference>
<organism evidence="5 6">
    <name type="scientific">Buttiauxella agrestis ATCC 33320</name>
    <dbReference type="NCBI Taxonomy" id="1006004"/>
    <lineage>
        <taxon>Bacteria</taxon>
        <taxon>Pseudomonadati</taxon>
        <taxon>Pseudomonadota</taxon>
        <taxon>Gammaproteobacteria</taxon>
        <taxon>Enterobacterales</taxon>
        <taxon>Enterobacteriaceae</taxon>
        <taxon>Buttiauxella</taxon>
    </lineage>
</organism>
<comment type="caution">
    <text evidence="5">The sequence shown here is derived from an EMBL/GenBank/DDBJ whole genome shotgun (WGS) entry which is preliminary data.</text>
</comment>
<dbReference type="SUPFAM" id="SSF53822">
    <property type="entry name" value="Periplasmic binding protein-like I"/>
    <property type="match status" value="1"/>
</dbReference>
<keyword evidence="6" id="KW-1185">Reference proteome</keyword>
<dbReference type="STRING" id="1006004.GBAG_2237"/>
<dbReference type="Proteomes" id="UP000028653">
    <property type="component" value="Unassembled WGS sequence"/>
</dbReference>
<dbReference type="eggNOG" id="COG1609">
    <property type="taxonomic scope" value="Bacteria"/>
</dbReference>
<evidence type="ECO:0000256" key="1">
    <source>
        <dbReference type="ARBA" id="ARBA00023015"/>
    </source>
</evidence>
<dbReference type="PANTHER" id="PTHR30146:SF149">
    <property type="entry name" value="HTH-TYPE TRANSCRIPTIONAL REGULATOR EBGR"/>
    <property type="match status" value="1"/>
</dbReference>
<sequence>MATLKEIAQAAQVSVATVSRVLNDDPTLSVKSQTRQKILEAAERLEYKVPSAKRQASQRLTFAALYTHGQELEINDPYYLAMRYGIETQCEKLGITLVSCYDFKGDRALASADGLLIIGKPQPAAQALLEQQELPLVYLDGITSDPRFDCVSVDLAKISQKVIDYFISRGYQRIGFIGGRDDLDYADQRELAFVEYGRRKKVVKAEDVYFGDFSSQAGYQCALKMLSTSDDYPPALFVATDSIAIGVLRALHEHGVKVPEQMALISVNDIPTARFVYPALSTVRIHSETIGAQAVNLLMERIRDERTIPLSVFVPSSLQLRDTTTPSE</sequence>
<dbReference type="AlphaFoldDB" id="A0A085GCK8"/>
<keyword evidence="2" id="KW-0238">DNA-binding</keyword>
<dbReference type="InterPro" id="IPR028082">
    <property type="entry name" value="Peripla_BP_I"/>
</dbReference>
<dbReference type="Pfam" id="PF00356">
    <property type="entry name" value="LacI"/>
    <property type="match status" value="1"/>
</dbReference>
<proteinExistence type="predicted"/>
<dbReference type="EMBL" id="JMPI01000030">
    <property type="protein sequence ID" value="KFC81453.1"/>
    <property type="molecule type" value="Genomic_DNA"/>
</dbReference>
<dbReference type="Pfam" id="PF13377">
    <property type="entry name" value="Peripla_BP_3"/>
    <property type="match status" value="1"/>
</dbReference>
<evidence type="ECO:0000313" key="5">
    <source>
        <dbReference type="EMBL" id="KFC81453.1"/>
    </source>
</evidence>
<evidence type="ECO:0000313" key="6">
    <source>
        <dbReference type="Proteomes" id="UP000028653"/>
    </source>
</evidence>
<dbReference type="SUPFAM" id="SSF47413">
    <property type="entry name" value="lambda repressor-like DNA-binding domains"/>
    <property type="match status" value="1"/>
</dbReference>
<dbReference type="PRINTS" id="PR00036">
    <property type="entry name" value="HTHLACI"/>
</dbReference>
<reference evidence="5 6" key="1">
    <citation type="submission" date="2014-05" db="EMBL/GenBank/DDBJ databases">
        <title>ATOL: Assembling a taxonomically balanced genome-scale reconstruction of the evolutionary history of the Enterobacteriaceae.</title>
        <authorList>
            <person name="Plunkett G.III."/>
            <person name="Neeno-Eckwall E.C."/>
            <person name="Glasner J.D."/>
            <person name="Perna N.T."/>
        </authorList>
    </citation>
    <scope>NUCLEOTIDE SEQUENCE [LARGE SCALE GENOMIC DNA]</scope>
    <source>
        <strain evidence="5 6">ATCC 33320</strain>
    </source>
</reference>
<dbReference type="GO" id="GO:0000976">
    <property type="term" value="F:transcription cis-regulatory region binding"/>
    <property type="evidence" value="ECO:0007669"/>
    <property type="project" value="TreeGrafter"/>
</dbReference>
<feature type="domain" description="HTH lacI-type" evidence="4">
    <location>
        <begin position="2"/>
        <end position="58"/>
    </location>
</feature>
<dbReference type="NCBIfam" id="NF007665">
    <property type="entry name" value="PRK10339.1"/>
    <property type="match status" value="1"/>
</dbReference>
<evidence type="ECO:0000256" key="2">
    <source>
        <dbReference type="ARBA" id="ARBA00023125"/>
    </source>
</evidence>
<dbReference type="PANTHER" id="PTHR30146">
    <property type="entry name" value="LACI-RELATED TRANSCRIPTIONAL REPRESSOR"/>
    <property type="match status" value="1"/>
</dbReference>
<evidence type="ECO:0000259" key="4">
    <source>
        <dbReference type="PROSITE" id="PS50932"/>
    </source>
</evidence>
<dbReference type="OrthoDB" id="5681588at2"/>
<dbReference type="InterPro" id="IPR046335">
    <property type="entry name" value="LacI/GalR-like_sensor"/>
</dbReference>